<feature type="chain" id="PRO_5042225533" description="NTF2-like domain-containing protein" evidence="1">
    <location>
        <begin position="18"/>
        <end position="150"/>
    </location>
</feature>
<organism evidence="3 4">
    <name type="scientific">Caenorhabditis briggsae</name>
    <dbReference type="NCBI Taxonomy" id="6238"/>
    <lineage>
        <taxon>Eukaryota</taxon>
        <taxon>Metazoa</taxon>
        <taxon>Ecdysozoa</taxon>
        <taxon>Nematoda</taxon>
        <taxon>Chromadorea</taxon>
        <taxon>Rhabditida</taxon>
        <taxon>Rhabditina</taxon>
        <taxon>Rhabditomorpha</taxon>
        <taxon>Rhabditoidea</taxon>
        <taxon>Rhabditidae</taxon>
        <taxon>Peloderinae</taxon>
        <taxon>Caenorhabditis</taxon>
    </lineage>
</organism>
<reference evidence="3 4" key="1">
    <citation type="submission" date="2022-05" db="EMBL/GenBank/DDBJ databases">
        <title>Chromosome-level reference genomes for two strains of Caenorhabditis briggsae: an improved platform for comparative genomics.</title>
        <authorList>
            <person name="Stevens L."/>
            <person name="Andersen E.C."/>
        </authorList>
    </citation>
    <scope>NUCLEOTIDE SEQUENCE [LARGE SCALE GENOMIC DNA]</scope>
    <source>
        <strain evidence="3">QX1410_ONT</strain>
        <tissue evidence="3">Whole-organism</tissue>
    </source>
</reference>
<dbReference type="Proteomes" id="UP000827892">
    <property type="component" value="Chromosome X"/>
</dbReference>
<dbReference type="PANTHER" id="PTHR33940">
    <property type="entry name" value="PROTEIN CBG13625"/>
    <property type="match status" value="1"/>
</dbReference>
<dbReference type="AlphaFoldDB" id="A0AAE8ZUI0"/>
<sequence length="150" mass="16437">MSQFIFILCLLAGTFWGFVPNDPDFGGIIGYPHDDIHSLPSAFASFSDTPHQNPDEEIVTKFLARTTKSIQSGDIRVILDELAGYLSTITPDIKVSVTLKSALPIGDRIKFNATAIGISSSTIDVEFVLNKPDQQLAYAQVHRCPIPRDS</sequence>
<keyword evidence="1" id="KW-0732">Signal</keyword>
<protein>
    <recommendedName>
        <fullName evidence="2">NTF2-like domain-containing protein</fullName>
    </recommendedName>
</protein>
<feature type="domain" description="NTF2-like" evidence="2">
    <location>
        <begin position="81"/>
        <end position="145"/>
    </location>
</feature>
<evidence type="ECO:0000313" key="4">
    <source>
        <dbReference type="Proteomes" id="UP000827892"/>
    </source>
</evidence>
<evidence type="ECO:0000313" key="3">
    <source>
        <dbReference type="EMBL" id="ULT84286.1"/>
    </source>
</evidence>
<accession>A0AAE8ZUI0</accession>
<dbReference type="PANTHER" id="PTHR33940:SF1">
    <property type="entry name" value="APOLIPOPHORIN-RELATED"/>
    <property type="match status" value="1"/>
</dbReference>
<evidence type="ECO:0000259" key="2">
    <source>
        <dbReference type="Pfam" id="PF26530"/>
    </source>
</evidence>
<gene>
    <name evidence="3" type="ORF">L3Y34_013157</name>
</gene>
<evidence type="ECO:0000256" key="1">
    <source>
        <dbReference type="SAM" id="SignalP"/>
    </source>
</evidence>
<dbReference type="Pfam" id="PF26530">
    <property type="entry name" value="NTF2_3"/>
    <property type="match status" value="1"/>
</dbReference>
<feature type="signal peptide" evidence="1">
    <location>
        <begin position="1"/>
        <end position="17"/>
    </location>
</feature>
<proteinExistence type="predicted"/>
<dbReference type="InterPro" id="IPR058721">
    <property type="entry name" value="NTF2_3"/>
</dbReference>
<name>A0AAE8ZUI0_CAEBR</name>
<dbReference type="EMBL" id="CP090896">
    <property type="protein sequence ID" value="ULT84286.1"/>
    <property type="molecule type" value="Genomic_DNA"/>
</dbReference>